<reference evidence="3 4" key="1">
    <citation type="submission" date="2016-01" db="EMBL/GenBank/DDBJ databases">
        <authorList>
            <person name="Oliw E.H."/>
        </authorList>
    </citation>
    <scope>NUCLEOTIDE SEQUENCE [LARGE SCALE GENOMIC DNA]</scope>
    <source>
        <strain evidence="3">LMG 22029</strain>
    </source>
</reference>
<evidence type="ECO:0000259" key="2">
    <source>
        <dbReference type="Pfam" id="PF19830"/>
    </source>
</evidence>
<protein>
    <recommendedName>
        <fullName evidence="2">DUF6311 domain-containing protein</fullName>
    </recommendedName>
</protein>
<dbReference type="Proteomes" id="UP000054893">
    <property type="component" value="Unassembled WGS sequence"/>
</dbReference>
<dbReference type="InterPro" id="IPR046278">
    <property type="entry name" value="DUF6311"/>
</dbReference>
<keyword evidence="1" id="KW-0472">Membrane</keyword>
<feature type="transmembrane region" description="Helical" evidence="1">
    <location>
        <begin position="297"/>
        <end position="315"/>
    </location>
</feature>
<keyword evidence="1" id="KW-1133">Transmembrane helix</keyword>
<proteinExistence type="predicted"/>
<evidence type="ECO:0000313" key="3">
    <source>
        <dbReference type="EMBL" id="SAL51141.1"/>
    </source>
</evidence>
<feature type="transmembrane region" description="Helical" evidence="1">
    <location>
        <begin position="147"/>
        <end position="163"/>
    </location>
</feature>
<dbReference type="EMBL" id="FCOC02000025">
    <property type="protein sequence ID" value="SAL51141.1"/>
    <property type="molecule type" value="Genomic_DNA"/>
</dbReference>
<feature type="transmembrane region" description="Helical" evidence="1">
    <location>
        <begin position="221"/>
        <end position="244"/>
    </location>
</feature>
<feature type="transmembrane region" description="Helical" evidence="1">
    <location>
        <begin position="193"/>
        <end position="209"/>
    </location>
</feature>
<evidence type="ECO:0000313" key="4">
    <source>
        <dbReference type="Proteomes" id="UP000054893"/>
    </source>
</evidence>
<feature type="transmembrane region" description="Helical" evidence="1">
    <location>
        <begin position="38"/>
        <end position="59"/>
    </location>
</feature>
<feature type="transmembrane region" description="Helical" evidence="1">
    <location>
        <begin position="170"/>
        <end position="187"/>
    </location>
</feature>
<keyword evidence="1" id="KW-0812">Transmembrane</keyword>
<feature type="domain" description="DUF6311" evidence="2">
    <location>
        <begin position="56"/>
        <end position="403"/>
    </location>
</feature>
<accession>A0A158I4V0</accession>
<name>A0A158I4V0_CABSO</name>
<dbReference type="Pfam" id="PF19830">
    <property type="entry name" value="DUF6311"/>
    <property type="match status" value="1"/>
</dbReference>
<feature type="transmembrane region" description="Helical" evidence="1">
    <location>
        <begin position="99"/>
        <end position="116"/>
    </location>
</feature>
<dbReference type="AlphaFoldDB" id="A0A158I4V0"/>
<dbReference type="RefSeq" id="WP_060858428.1">
    <property type="nucleotide sequence ID" value="NZ_FCOC02000025.1"/>
</dbReference>
<gene>
    <name evidence="3" type="ORF">AWB64_05443</name>
</gene>
<organism evidence="3 4">
    <name type="scientific">Caballeronia sordidicola</name>
    <name type="common">Burkholderia sordidicola</name>
    <dbReference type="NCBI Taxonomy" id="196367"/>
    <lineage>
        <taxon>Bacteria</taxon>
        <taxon>Pseudomonadati</taxon>
        <taxon>Pseudomonadota</taxon>
        <taxon>Betaproteobacteria</taxon>
        <taxon>Burkholderiales</taxon>
        <taxon>Burkholderiaceae</taxon>
        <taxon>Caballeronia</taxon>
    </lineage>
</organism>
<feature type="transmembrane region" description="Helical" evidence="1">
    <location>
        <begin position="322"/>
        <end position="343"/>
    </location>
</feature>
<dbReference type="OrthoDB" id="2369748at2"/>
<feature type="transmembrane region" description="Helical" evidence="1">
    <location>
        <begin position="71"/>
        <end position="93"/>
    </location>
</feature>
<evidence type="ECO:0000256" key="1">
    <source>
        <dbReference type="SAM" id="Phobius"/>
    </source>
</evidence>
<feature type="transmembrane region" description="Helical" evidence="1">
    <location>
        <begin position="123"/>
        <end position="141"/>
    </location>
</feature>
<feature type="transmembrane region" description="Helical" evidence="1">
    <location>
        <begin position="369"/>
        <end position="387"/>
    </location>
</feature>
<sequence length="547" mass="59881">MTRKTSLIALLGYLALSFLLYGRGFGNGEIFQPGGDPIVYIWCLNWWPFALSHGINPSVSDYIWNPTGFPMWWANSIPSLALIFSPITLTLGAVRSWNIINLLTPALNAYACFLLIRYLTKQTIPSFMAALIFGFASYITAQQLGHISLSLVPFVPMTVLLVVKRAARELTRIAYITVMASMAIVQFGISTEVLASSAFFGLVAFLIFRGRYRNSHDLFGLATDTVIASVIAVLVLSPALYYMAIGSKELPSVINSPKMFSADLLNLLVPNPTIWLGGDSLQSLAARFTGNFSEQGAYIGIGILVILILAIRASAQERWSKPLWITLAVTAVCSLGPVLWFAGINTRIPLPWLIFTKVPIIRHALPTRFTLYVSLVIAIYIGIWLSISTGSRKARYAATLASLLFLLPNPKWFAFGDVTTPAALSKLEVMQALGTNANAVVLPYGYLGNSMLWQLNSGMAFKMAGGYVGFVPQSQWKYKAMMYLYDAEQAPNQDSFNQAVAEFCASNRVTAIVLAPGASKYLATAVSNLPWPKDAYGDTTVVRVPNL</sequence>